<protein>
    <submittedName>
        <fullName evidence="1">Uncharacterized protein</fullName>
    </submittedName>
</protein>
<dbReference type="Proteomes" id="UP000663722">
    <property type="component" value="Chromosome"/>
</dbReference>
<evidence type="ECO:0000313" key="2">
    <source>
        <dbReference type="Proteomes" id="UP000663722"/>
    </source>
</evidence>
<organism evidence="1 2">
    <name type="scientific">Desulfonema magnum</name>
    <dbReference type="NCBI Taxonomy" id="45655"/>
    <lineage>
        <taxon>Bacteria</taxon>
        <taxon>Pseudomonadati</taxon>
        <taxon>Thermodesulfobacteriota</taxon>
        <taxon>Desulfobacteria</taxon>
        <taxon>Desulfobacterales</taxon>
        <taxon>Desulfococcaceae</taxon>
        <taxon>Desulfonema</taxon>
    </lineage>
</organism>
<dbReference type="AlphaFoldDB" id="A0A975BUK8"/>
<gene>
    <name evidence="1" type="ORF">dnm_081200</name>
</gene>
<evidence type="ECO:0000313" key="1">
    <source>
        <dbReference type="EMBL" id="QTA92046.1"/>
    </source>
</evidence>
<name>A0A975BUK8_9BACT</name>
<reference evidence="1" key="1">
    <citation type="journal article" date="2021" name="Microb. Physiol.">
        <title>Proteogenomic Insights into the Physiology of Marine, Sulfate-Reducing, Filamentous Desulfonema limicola and Desulfonema magnum.</title>
        <authorList>
            <person name="Schnaars V."/>
            <person name="Wohlbrand L."/>
            <person name="Scheve S."/>
            <person name="Hinrichs C."/>
            <person name="Reinhardt R."/>
            <person name="Rabus R."/>
        </authorList>
    </citation>
    <scope>NUCLEOTIDE SEQUENCE</scope>
    <source>
        <strain evidence="1">4be13</strain>
    </source>
</reference>
<proteinExistence type="predicted"/>
<dbReference type="KEGG" id="dmm:dnm_081200"/>
<dbReference type="EMBL" id="CP061800">
    <property type="protein sequence ID" value="QTA92046.1"/>
    <property type="molecule type" value="Genomic_DNA"/>
</dbReference>
<accession>A0A975BUK8</accession>
<keyword evidence="2" id="KW-1185">Reference proteome</keyword>
<sequence length="39" mass="4605">MVRIVYRDSMIIIENCNRIGKVDAVFLKLFLRHLPEMAV</sequence>